<dbReference type="GO" id="GO:0008080">
    <property type="term" value="F:N-acetyltransferase activity"/>
    <property type="evidence" value="ECO:0007669"/>
    <property type="project" value="TreeGrafter"/>
</dbReference>
<dbReference type="InterPro" id="IPR000182">
    <property type="entry name" value="GNAT_dom"/>
</dbReference>
<dbReference type="InterPro" id="IPR016181">
    <property type="entry name" value="Acyl_CoA_acyltransferase"/>
</dbReference>
<feature type="domain" description="N-acetyltransferase" evidence="3">
    <location>
        <begin position="10"/>
        <end position="154"/>
    </location>
</feature>
<dbReference type="Proteomes" id="UP000241074">
    <property type="component" value="Chromosome"/>
</dbReference>
<dbReference type="PANTHER" id="PTHR10545">
    <property type="entry name" value="DIAMINE N-ACETYLTRANSFERASE"/>
    <property type="match status" value="1"/>
</dbReference>
<evidence type="ECO:0000313" key="5">
    <source>
        <dbReference type="Proteomes" id="UP000241074"/>
    </source>
</evidence>
<dbReference type="Gene3D" id="3.40.630.30">
    <property type="match status" value="1"/>
</dbReference>
<evidence type="ECO:0000256" key="1">
    <source>
        <dbReference type="ARBA" id="ARBA00022679"/>
    </source>
</evidence>
<dbReference type="InterPro" id="IPR051016">
    <property type="entry name" value="Diverse_Substrate_AcTransf"/>
</dbReference>
<dbReference type="KEGG" id="xba:C7S18_02155"/>
<dbReference type="EMBL" id="CP027860">
    <property type="protein sequence ID" value="AVP96066.1"/>
    <property type="molecule type" value="Genomic_DNA"/>
</dbReference>
<evidence type="ECO:0000256" key="2">
    <source>
        <dbReference type="ARBA" id="ARBA00023315"/>
    </source>
</evidence>
<dbReference type="OrthoDB" id="9805924at2"/>
<reference evidence="4 5" key="1">
    <citation type="submission" date="2018-03" db="EMBL/GenBank/DDBJ databases">
        <title>Ahniella affigens gen. nov., sp. nov., a gammaproteobacterium isolated from sandy soil near a stream.</title>
        <authorList>
            <person name="Ko Y."/>
            <person name="Kim J.-H."/>
        </authorList>
    </citation>
    <scope>NUCLEOTIDE SEQUENCE [LARGE SCALE GENOMIC DNA]</scope>
    <source>
        <strain evidence="4 5">D13</strain>
    </source>
</reference>
<dbReference type="SUPFAM" id="SSF55729">
    <property type="entry name" value="Acyl-CoA N-acyltransferases (Nat)"/>
    <property type="match status" value="1"/>
</dbReference>
<dbReference type="Pfam" id="PF00583">
    <property type="entry name" value="Acetyltransf_1"/>
    <property type="match status" value="1"/>
</dbReference>
<gene>
    <name evidence="4" type="ORF">C7S18_02155</name>
</gene>
<name>A0A2P1PMK0_9GAMM</name>
<organism evidence="4 5">
    <name type="scientific">Ahniella affigens</name>
    <dbReference type="NCBI Taxonomy" id="2021234"/>
    <lineage>
        <taxon>Bacteria</taxon>
        <taxon>Pseudomonadati</taxon>
        <taxon>Pseudomonadota</taxon>
        <taxon>Gammaproteobacteria</taxon>
        <taxon>Lysobacterales</taxon>
        <taxon>Rhodanobacteraceae</taxon>
        <taxon>Ahniella</taxon>
    </lineage>
</organism>
<dbReference type="AlphaFoldDB" id="A0A2P1PMK0"/>
<keyword evidence="5" id="KW-1185">Reference proteome</keyword>
<evidence type="ECO:0000313" key="4">
    <source>
        <dbReference type="EMBL" id="AVP96066.1"/>
    </source>
</evidence>
<accession>A0A2P1PMK0</accession>
<protein>
    <submittedName>
        <fullName evidence="4">GNAT family N-acetyltransferase</fullName>
    </submittedName>
</protein>
<dbReference type="CDD" id="cd04301">
    <property type="entry name" value="NAT_SF"/>
    <property type="match status" value="1"/>
</dbReference>
<dbReference type="PROSITE" id="PS51186">
    <property type="entry name" value="GNAT"/>
    <property type="match status" value="1"/>
</dbReference>
<sequence>MNAAVQVRRSALRDLPPLMAMISDHAAFEQSRIDVLDLQDRLALQLSCTKPRVLIWLAVDAQDQALGYMSATVDFSTWAGRDFLHMDCLFVVEDARGHGIGILLLQAAHAHAAEMGMMELQWQTPDWNHRARNFYLRAGANASGKWRFRLAVGS</sequence>
<keyword evidence="1 4" id="KW-0808">Transferase</keyword>
<keyword evidence="2" id="KW-0012">Acyltransferase</keyword>
<evidence type="ECO:0000259" key="3">
    <source>
        <dbReference type="PROSITE" id="PS51186"/>
    </source>
</evidence>
<proteinExistence type="predicted"/>
<dbReference type="PANTHER" id="PTHR10545:SF29">
    <property type="entry name" value="GH14572P-RELATED"/>
    <property type="match status" value="1"/>
</dbReference>
<reference evidence="4 5" key="2">
    <citation type="submission" date="2018-03" db="EMBL/GenBank/DDBJ databases">
        <authorList>
            <person name="Keele B.F."/>
        </authorList>
    </citation>
    <scope>NUCLEOTIDE SEQUENCE [LARGE SCALE GENOMIC DNA]</scope>
    <source>
        <strain evidence="4 5">D13</strain>
    </source>
</reference>
<dbReference type="RefSeq" id="WP_106889995.1">
    <property type="nucleotide sequence ID" value="NZ_CP027860.1"/>
</dbReference>